<dbReference type="EMBL" id="CAJPEX010000070">
    <property type="protein sequence ID" value="CAG0913010.1"/>
    <property type="molecule type" value="Genomic_DNA"/>
</dbReference>
<feature type="compositionally biased region" description="Polar residues" evidence="1">
    <location>
        <begin position="233"/>
        <end position="243"/>
    </location>
</feature>
<proteinExistence type="predicted"/>
<feature type="region of interest" description="Disordered" evidence="1">
    <location>
        <begin position="126"/>
        <end position="179"/>
    </location>
</feature>
<evidence type="ECO:0000256" key="1">
    <source>
        <dbReference type="SAM" id="MobiDB-lite"/>
    </source>
</evidence>
<evidence type="ECO:0000313" key="4">
    <source>
        <dbReference type="Proteomes" id="UP000678499"/>
    </source>
</evidence>
<name>A0A7R9BF82_9CRUS</name>
<feature type="compositionally biased region" description="Basic and acidic residues" evidence="1">
    <location>
        <begin position="313"/>
        <end position="328"/>
    </location>
</feature>
<gene>
    <name evidence="3" type="ORF">NMOB1V02_LOCUS775</name>
</gene>
<accession>A0A7R9BF82</accession>
<organism evidence="3">
    <name type="scientific">Notodromas monacha</name>
    <dbReference type="NCBI Taxonomy" id="399045"/>
    <lineage>
        <taxon>Eukaryota</taxon>
        <taxon>Metazoa</taxon>
        <taxon>Ecdysozoa</taxon>
        <taxon>Arthropoda</taxon>
        <taxon>Crustacea</taxon>
        <taxon>Oligostraca</taxon>
        <taxon>Ostracoda</taxon>
        <taxon>Podocopa</taxon>
        <taxon>Podocopida</taxon>
        <taxon>Cypridocopina</taxon>
        <taxon>Cypridoidea</taxon>
        <taxon>Cyprididae</taxon>
        <taxon>Notodromas</taxon>
    </lineage>
</organism>
<sequence>MRAFTSTLERLIQQRLKRCQRVFAAIHQHKRLWIVRYAMRYGQLSGCCLVPFLDMPASGTSQCQRVFAAIHQHKRLWIVRYAMRYGQLSGCCLVPFLDMPASGTSQPTFGTPGAFVQFSTRASKKSKRSSLIKDPKESAIKRKRSSSSSDEELLREEGDKFISKPNEAGTSVDKIPGNPLAPGIYSDLETKLSPYEVTEHPIFFPDQSAQTSPTGRSPSRQETKQGIQIIDHSASSNDPTSIESKAFDALDNQPDDVEVNNASSPADLTKNEEVRKASSPANLTADENSSKASSPANLKTDEKSRKASSPADSKPESPSRRDSVKFAEDLEVPIPSIGKRELTSNGTLLDASDQFAAEKPSIFQEPKGTRKRSSSIKRLNLRGEMTSKKPGSAACDTDRCALNHALLYPRPPYYRPDGSCRKCDDTAISCEIHDQGSLWAEPTFGYRSCLSPLVNKKRRSRAPETERIIRLMTSLLLSALFLYLTYLLFPDFWAWLYKVVACLLNRFMRFLNYVWDSFTASDDEPGAESNASEAIQRPLGQCTRQQIIY</sequence>
<reference evidence="3" key="1">
    <citation type="submission" date="2020-11" db="EMBL/GenBank/DDBJ databases">
        <authorList>
            <person name="Tran Van P."/>
        </authorList>
    </citation>
    <scope>NUCLEOTIDE SEQUENCE</scope>
</reference>
<feature type="transmembrane region" description="Helical" evidence="2">
    <location>
        <begin position="468"/>
        <end position="486"/>
    </location>
</feature>
<keyword evidence="4" id="KW-1185">Reference proteome</keyword>
<evidence type="ECO:0000256" key="2">
    <source>
        <dbReference type="SAM" id="Phobius"/>
    </source>
</evidence>
<keyword evidence="2" id="KW-0472">Membrane</keyword>
<keyword evidence="2" id="KW-1133">Transmembrane helix</keyword>
<dbReference type="EMBL" id="OA882107">
    <property type="protein sequence ID" value="CAD7272858.1"/>
    <property type="molecule type" value="Genomic_DNA"/>
</dbReference>
<keyword evidence="2" id="KW-0812">Transmembrane</keyword>
<dbReference type="AlphaFoldDB" id="A0A7R9BF82"/>
<dbReference type="Proteomes" id="UP000678499">
    <property type="component" value="Unassembled WGS sequence"/>
</dbReference>
<feature type="compositionally biased region" description="Basic and acidic residues" evidence="1">
    <location>
        <begin position="131"/>
        <end position="140"/>
    </location>
</feature>
<feature type="compositionally biased region" description="Polar residues" evidence="1">
    <location>
        <begin position="207"/>
        <end position="226"/>
    </location>
</feature>
<evidence type="ECO:0000313" key="3">
    <source>
        <dbReference type="EMBL" id="CAD7272858.1"/>
    </source>
</evidence>
<feature type="compositionally biased region" description="Polar residues" evidence="1">
    <location>
        <begin position="279"/>
        <end position="297"/>
    </location>
</feature>
<protein>
    <submittedName>
        <fullName evidence="3">Uncharacterized protein</fullName>
    </submittedName>
</protein>
<feature type="region of interest" description="Disordered" evidence="1">
    <location>
        <begin position="203"/>
        <end position="329"/>
    </location>
</feature>